<evidence type="ECO:0000256" key="1">
    <source>
        <dbReference type="ARBA" id="ARBA00004613"/>
    </source>
</evidence>
<dbReference type="GO" id="GO:0004601">
    <property type="term" value="F:peroxidase activity"/>
    <property type="evidence" value="ECO:0007669"/>
    <property type="project" value="UniProtKB-KW"/>
</dbReference>
<keyword evidence="9" id="KW-1133">Transmembrane helix</keyword>
<dbReference type="InterPro" id="IPR010255">
    <property type="entry name" value="Haem_peroxidase_sf"/>
</dbReference>
<feature type="compositionally biased region" description="Gly residues" evidence="8">
    <location>
        <begin position="803"/>
        <end position="813"/>
    </location>
</feature>
<dbReference type="PRINTS" id="PR00457">
    <property type="entry name" value="ANPEROXIDASE"/>
</dbReference>
<evidence type="ECO:0000256" key="2">
    <source>
        <dbReference type="ARBA" id="ARBA00022525"/>
    </source>
</evidence>
<evidence type="ECO:0000256" key="7">
    <source>
        <dbReference type="PIRSR" id="PIRSR619791-2"/>
    </source>
</evidence>
<keyword evidence="3" id="KW-0560">Oxidoreductase</keyword>
<evidence type="ECO:0000256" key="9">
    <source>
        <dbReference type="SAM" id="Phobius"/>
    </source>
</evidence>
<organism evidence="10 11">
    <name type="scientific">Gryllus longicercus</name>
    <dbReference type="NCBI Taxonomy" id="2509291"/>
    <lineage>
        <taxon>Eukaryota</taxon>
        <taxon>Metazoa</taxon>
        <taxon>Ecdysozoa</taxon>
        <taxon>Arthropoda</taxon>
        <taxon>Hexapoda</taxon>
        <taxon>Insecta</taxon>
        <taxon>Pterygota</taxon>
        <taxon>Neoptera</taxon>
        <taxon>Polyneoptera</taxon>
        <taxon>Orthoptera</taxon>
        <taxon>Ensifera</taxon>
        <taxon>Gryllidea</taxon>
        <taxon>Grylloidea</taxon>
        <taxon>Gryllidae</taxon>
        <taxon>Gryllinae</taxon>
        <taxon>Gryllus</taxon>
    </lineage>
</organism>
<dbReference type="PANTHER" id="PTHR11475:SF141">
    <property type="entry name" value="CARDINAL"/>
    <property type="match status" value="1"/>
</dbReference>
<keyword evidence="5" id="KW-0732">Signal</keyword>
<dbReference type="GO" id="GO:0006979">
    <property type="term" value="P:response to oxidative stress"/>
    <property type="evidence" value="ECO:0007669"/>
    <property type="project" value="InterPro"/>
</dbReference>
<reference evidence="10 11" key="1">
    <citation type="submission" date="2024-03" db="EMBL/GenBank/DDBJ databases">
        <title>The genome assembly and annotation of the cricket Gryllus longicercus Weissman &amp; Gray.</title>
        <authorList>
            <person name="Szrajer S."/>
            <person name="Gray D."/>
            <person name="Ylla G."/>
        </authorList>
    </citation>
    <scope>NUCLEOTIDE SEQUENCE [LARGE SCALE GENOMIC DNA]</scope>
    <source>
        <strain evidence="10">DAG 2021-001</strain>
        <tissue evidence="10">Whole body minus gut</tissue>
    </source>
</reference>
<keyword evidence="9" id="KW-0472">Membrane</keyword>
<dbReference type="PANTHER" id="PTHR11475">
    <property type="entry name" value="OXIDASE/PEROXIDASE"/>
    <property type="match status" value="1"/>
</dbReference>
<keyword evidence="9" id="KW-0812">Transmembrane</keyword>
<dbReference type="GO" id="GO:0005576">
    <property type="term" value="C:extracellular region"/>
    <property type="evidence" value="ECO:0007669"/>
    <property type="project" value="UniProtKB-SubCell"/>
</dbReference>
<feature type="transmembrane region" description="Helical" evidence="9">
    <location>
        <begin position="36"/>
        <end position="60"/>
    </location>
</feature>
<comment type="subcellular location">
    <subcellularLocation>
        <location evidence="1">Secreted</location>
    </subcellularLocation>
</comment>
<evidence type="ECO:0000313" key="11">
    <source>
        <dbReference type="Proteomes" id="UP001378592"/>
    </source>
</evidence>
<dbReference type="Proteomes" id="UP001378592">
    <property type="component" value="Unassembled WGS sequence"/>
</dbReference>
<dbReference type="PROSITE" id="PS50292">
    <property type="entry name" value="PEROXIDASE_3"/>
    <property type="match status" value="1"/>
</dbReference>
<accession>A0AAN9ZDP0</accession>
<dbReference type="InterPro" id="IPR019791">
    <property type="entry name" value="Haem_peroxidase_animal"/>
</dbReference>
<feature type="region of interest" description="Disordered" evidence="8">
    <location>
        <begin position="794"/>
        <end position="847"/>
    </location>
</feature>
<dbReference type="InterPro" id="IPR037120">
    <property type="entry name" value="Haem_peroxidase_sf_animal"/>
</dbReference>
<keyword evidence="7" id="KW-0479">Metal-binding</keyword>
<keyword evidence="11" id="KW-1185">Reference proteome</keyword>
<evidence type="ECO:0000256" key="8">
    <source>
        <dbReference type="SAM" id="MobiDB-lite"/>
    </source>
</evidence>
<protein>
    <submittedName>
        <fullName evidence="10">Uncharacterized protein</fullName>
    </submittedName>
</protein>
<keyword evidence="4 7" id="KW-0349">Heme</keyword>
<dbReference type="GO" id="GO:0046872">
    <property type="term" value="F:metal ion binding"/>
    <property type="evidence" value="ECO:0007669"/>
    <property type="project" value="UniProtKB-KW"/>
</dbReference>
<keyword evidence="2" id="KW-0964">Secreted</keyword>
<proteinExistence type="predicted"/>
<dbReference type="GO" id="GO:0022412">
    <property type="term" value="P:cellular process involved in reproduction in multicellular organism"/>
    <property type="evidence" value="ECO:0007669"/>
    <property type="project" value="UniProtKB-ARBA"/>
</dbReference>
<evidence type="ECO:0000313" key="10">
    <source>
        <dbReference type="EMBL" id="KAK7870629.1"/>
    </source>
</evidence>
<sequence length="2338" mass="249789">MEDASERTPLHGSYGAPMYVFTTHPGRIYRSRIRQFQCCICAGFLAMFILAVVITVSYSINEDFEDRNKTIPNATDSIAQQQLQVLLTASWPVPDAQPVGAWPQPGPSAVALEAALAAGEAAAAAREAAERAMPALPLDTPSYRHQLAVATGARATALAEAGRKMVDATKYLVQGMARAPGARGPRVEASWQDDAACAEEDGVDTGGFPACPAKPSPWRRFDGRCNQPAQPWRGAALRPFRRVLPPAYADGVDAPRAAPGGAALPSAREVSLTVHRPQYRDDASFSVLLAVWGQFIDHDITATALSKRSTDGDPISCCYAVLSGGQQKHPECFPVLLGPEDPFFQQYNTSCMEFVRSAPAPACRFGPREQLNQATSFLDGSVVYGTSNAAADALREKSGGRLRMRLSADNRELLPVSMDPNDGCNRAEEAAKGRYCFVTGDARANENLHLTTLHLLLARQHNRLAAALRQRNPAWGDERLFQEARRVVAAQLQHITYSEFLPIVLGRELMEKLSLLPREEGYADDYDPDADPRVANVFAAAAFRFAHTLLPGLMRMISNSSSEYVELHKVLFNPFVLYGEGGEESALRGALAPGLLRFDPHFSPQVSQHLFERDTPPSAPARPPGTAPLKPCGLDLVSLNIQRGRDHGLPAYPLWRRHCGLSEPKAFADLQGVLDDESLARIAAIYRSVDDIDPYTGMLAEVPLPGAMLGPTLTCIIADQFVRMRRGDRYWYETGEQPQAFSPEQLNEVRKTSLAQLLCDTSDAVTSIQRWVLRAPGDANPRVACSALPRPDLGAWAGAPDPSGGGGGGGGPSEGEARVDVGGGAARARPFGPRPAAPPSAPLDAGTALTRPLRLGGTVRAARVTSEAGRAWYGAFPLEIKLPLFDAVAGSADPTPAAPTAYPHGILWQGAIAASSPGYLSLKGEFSMPRYVHGDALTNFTVEWLNGDFEFVLEVMWNTSDVDALNLQGSYSSPIYLGATNKYMPLQEQPLHKLFEVGGEFISTPSLDIDPVVKRAPIILFGTYSVDGTSFLWSGNVSAIIPDVVPVTPWSKSSYWSDKKGIAPFEHLPWVPRSPKVEALPATAGVSSAVGVSVTSGNITVDSNGTTMNWWDGKLPVAIPMPAFNRVVKASSKPDKADKGKFKPTFASGIVWDGSLQRKDNVTLTFQGNFSLPIFVHGPGALFSIDWKSGNFSLEMKLLWNATLDGVFQEGQNYSSPVYFRESKPSDTATDIIVGMQGSGSVEGSAELQFVAAGAADASAIPQAPLILLGSFSPDKTQFLWSGNATVILPAPAGPVQLQMSAAPVSPSDETTVKVTVGAEVIGGSIDAGMVGSTPSTVWNGDLPVPIRGLDLLARGINWNGQLTSSSLTEAQLEGTFLTVLPENPGAAFPSSPYQGKFSLQLSLLWNVSVDGLLPPDVPVYSPLYFRGAAASDDTEAWFAVDKYSSLPRAASAQNSASFLTVPIILQGAYSADLTTFWWSGRVLLVFPSVSPTKMQQLILTKSRMPLISKPPLGSSFMVLPTDQNSLTVAGPPAFRPLRLGAFVSSGSITTSAGTTWSGKLPLQLSLPLFDSRVGPDGAAADVSGTPTTYAHGILWEGTLTSTSGNHMTFSGEFSMPHFVHGGNLANLSIDWINGRFSFDLQVLWNSSDIDNFSIQGMYSSPVFIGARQRYSHLQDVPAGSLSDASSAIKRSPSITPTPELKRAPITLLGSYSADGMSFIWSGNVSVLIPDVIPVSTWNGNALWSEINGAYPPGQLSSSLRATDQLAIPSASSALGVSVTNANVSLLTNGSYVSWWNGTLPLSITIPTMKNEFTYSTKSDKYSKVKPKPKPSYAAKLIWNATLQREDITKLRLTGNFSVPIFINGPGALFTIDWKTGNFSIDFKLRWNTTLDDVFQKGKNYYSPVFVRASKPSDTISDIITDIQWPKSMKNSPDPYFEAASSRNTSAIGRAPIILHGTFSPDQTKFLWYGNATIILPKPPGTVFLEMAAVPSPATGPPGTGMRRSVTIGAEVLDGDLAAGPSGASPSRLWSGEIPVPIRRPELLARGVTWKGEFSQTSLTDVQLTGTFSALWPSAASSAYPFSVYDGKFSAKLALLWNVSVASLLPAGATVYSPVYLRGTTVPNITGEWLEEVENNPETTAAELAQPEAILADLRVPVILQGTYSPDLTTFWWTGRVILAFPQPTPPTVALAEISAAAGTSVGATVTAGSVTAADGTQLWDGALPLVLPGALGTVVWNGALTPSVGGTVELRGAYYGRGGSGEFALVLSPLWSTPLAGHVVAGRNYTSPLFLREPADPAPRQAAGAVSGGKVPVILQGSFAPDKSTFSWSGNVIIAFP</sequence>
<gene>
    <name evidence="10" type="ORF">R5R35_009128</name>
</gene>
<dbReference type="CDD" id="cd09823">
    <property type="entry name" value="peroxinectin_like"/>
    <property type="match status" value="1"/>
</dbReference>
<name>A0AAN9ZDP0_9ORTH</name>
<keyword evidence="6 7" id="KW-0408">Iron</keyword>
<evidence type="ECO:0000256" key="6">
    <source>
        <dbReference type="ARBA" id="ARBA00023004"/>
    </source>
</evidence>
<comment type="caution">
    <text evidence="10">The sequence shown here is derived from an EMBL/GenBank/DDBJ whole genome shotgun (WGS) entry which is preliminary data.</text>
</comment>
<feature type="compositionally biased region" description="Pro residues" evidence="8">
    <location>
        <begin position="832"/>
        <end position="841"/>
    </location>
</feature>
<evidence type="ECO:0000256" key="5">
    <source>
        <dbReference type="ARBA" id="ARBA00022729"/>
    </source>
</evidence>
<dbReference type="Pfam" id="PF03098">
    <property type="entry name" value="An_peroxidase"/>
    <property type="match status" value="1"/>
</dbReference>
<dbReference type="Gene3D" id="1.10.640.10">
    <property type="entry name" value="Haem peroxidase domain superfamily, animal type"/>
    <property type="match status" value="1"/>
</dbReference>
<feature type="binding site" description="axial binding residue" evidence="7">
    <location>
        <position position="547"/>
    </location>
    <ligand>
        <name>heme b</name>
        <dbReference type="ChEBI" id="CHEBI:60344"/>
    </ligand>
    <ligandPart>
        <name>Fe</name>
        <dbReference type="ChEBI" id="CHEBI:18248"/>
    </ligandPart>
</feature>
<keyword evidence="3" id="KW-0575">Peroxidase</keyword>
<evidence type="ECO:0000256" key="3">
    <source>
        <dbReference type="ARBA" id="ARBA00022559"/>
    </source>
</evidence>
<dbReference type="EMBL" id="JAZDUA010000055">
    <property type="protein sequence ID" value="KAK7870629.1"/>
    <property type="molecule type" value="Genomic_DNA"/>
</dbReference>
<dbReference type="FunFam" id="1.10.640.10:FF:000003">
    <property type="entry name" value="chorion peroxidase"/>
    <property type="match status" value="1"/>
</dbReference>
<dbReference type="GO" id="GO:0020037">
    <property type="term" value="F:heme binding"/>
    <property type="evidence" value="ECO:0007669"/>
    <property type="project" value="InterPro"/>
</dbReference>
<evidence type="ECO:0000256" key="4">
    <source>
        <dbReference type="ARBA" id="ARBA00022617"/>
    </source>
</evidence>
<dbReference type="SUPFAM" id="SSF48113">
    <property type="entry name" value="Heme-dependent peroxidases"/>
    <property type="match status" value="1"/>
</dbReference>